<evidence type="ECO:0000256" key="1">
    <source>
        <dbReference type="SAM" id="MobiDB-lite"/>
    </source>
</evidence>
<dbReference type="STRING" id="1071383.J7S3F6"/>
<dbReference type="AlphaFoldDB" id="J7S3F6"/>
<dbReference type="Proteomes" id="UP000006310">
    <property type="component" value="Chromosome 11"/>
</dbReference>
<dbReference type="GeneID" id="34528349"/>
<dbReference type="EMBL" id="HE978324">
    <property type="protein sequence ID" value="CCK72582.1"/>
    <property type="molecule type" value="Genomic_DNA"/>
</dbReference>
<proteinExistence type="predicted"/>
<organism evidence="2 3">
    <name type="scientific">Huiozyma naganishii (strain ATCC MYA-139 / BCRC 22969 / CBS 8797 / KCTC 17520 / NBRC 10181 / NCYC 3082 / Yp74L-3)</name>
    <name type="common">Yeast</name>
    <name type="synonym">Kazachstania naganishii</name>
    <dbReference type="NCBI Taxonomy" id="1071383"/>
    <lineage>
        <taxon>Eukaryota</taxon>
        <taxon>Fungi</taxon>
        <taxon>Dikarya</taxon>
        <taxon>Ascomycota</taxon>
        <taxon>Saccharomycotina</taxon>
        <taxon>Saccharomycetes</taxon>
        <taxon>Saccharomycetales</taxon>
        <taxon>Saccharomycetaceae</taxon>
        <taxon>Huiozyma</taxon>
    </lineage>
</organism>
<protein>
    <submittedName>
        <fullName evidence="2">Uncharacterized protein</fullName>
    </submittedName>
</protein>
<feature type="region of interest" description="Disordered" evidence="1">
    <location>
        <begin position="127"/>
        <end position="156"/>
    </location>
</feature>
<dbReference type="OrthoDB" id="4049658at2759"/>
<feature type="compositionally biased region" description="Basic residues" evidence="1">
    <location>
        <begin position="130"/>
        <end position="149"/>
    </location>
</feature>
<sequence>MYTPWKMVLRAKYSTGVSRDFLEQLLASAKEAAAMKKSQRPARNNAKYSKQKQQQQHQRQTRLSTGPPMRERGPAGAFHPMTAPGATASQVKPADQPQFKAKRSKGAPLAQQDEILDVFDVAETATGGARIKRTKRTARNQRNSVRNKRTGQQARTGTTTLYHARAPAKVQDTRLELEPLTRESLLRHATQLTSSPRARMLNLAMHTLRDSNFPVNRPPNEVRNSGVFTLQTPMFGKYVGAPSRGAILERERLLSNIDVKMNQLALDEKVKGVYPLLDSHKEQDFKKVAPTSAKTQRDLALNSAIVRRSLLGNASLNMDTKKLLYQVCSGLKPINELF</sequence>
<accession>J7S3F6</accession>
<dbReference type="RefSeq" id="XP_022466827.1">
    <property type="nucleotide sequence ID" value="XM_022610541.1"/>
</dbReference>
<dbReference type="eggNOG" id="ENOG502S2AE">
    <property type="taxonomic scope" value="Eukaryota"/>
</dbReference>
<dbReference type="HOGENOM" id="CLU_071897_0_0_1"/>
<gene>
    <name evidence="2" type="primary">KNAG0K02190</name>
    <name evidence="2" type="ordered locus">KNAG_0K02190</name>
</gene>
<dbReference type="KEGG" id="kng:KNAG_0K02190"/>
<name>J7S3F6_HUIN7</name>
<keyword evidence="3" id="KW-1185">Reference proteome</keyword>
<reference evidence="2 3" key="1">
    <citation type="journal article" date="2011" name="Proc. Natl. Acad. Sci. U.S.A.">
        <title>Evolutionary erosion of yeast sex chromosomes by mating-type switching accidents.</title>
        <authorList>
            <person name="Gordon J.L."/>
            <person name="Armisen D."/>
            <person name="Proux-Wera E."/>
            <person name="Oheigeartaigh S.S."/>
            <person name="Byrne K.P."/>
            <person name="Wolfe K.H."/>
        </authorList>
    </citation>
    <scope>NUCLEOTIDE SEQUENCE [LARGE SCALE GENOMIC DNA]</scope>
    <source>
        <strain evidence="3">ATCC MYA-139 / BCRC 22969 / CBS 8797 / CCRC 22969 / KCTC 17520 / NBRC 10181 / NCYC 3082</strain>
    </source>
</reference>
<evidence type="ECO:0000313" key="2">
    <source>
        <dbReference type="EMBL" id="CCK72582.1"/>
    </source>
</evidence>
<feature type="region of interest" description="Disordered" evidence="1">
    <location>
        <begin position="33"/>
        <end position="108"/>
    </location>
</feature>
<reference evidence="3" key="2">
    <citation type="submission" date="2012-08" db="EMBL/GenBank/DDBJ databases">
        <title>Genome sequence of Kazachstania naganishii.</title>
        <authorList>
            <person name="Gordon J.L."/>
            <person name="Armisen D."/>
            <person name="Proux-Wera E."/>
            <person name="OhEigeartaigh S.S."/>
            <person name="Byrne K.P."/>
            <person name="Wolfe K.H."/>
        </authorList>
    </citation>
    <scope>NUCLEOTIDE SEQUENCE [LARGE SCALE GENOMIC DNA]</scope>
    <source>
        <strain evidence="3">ATCC MYA-139 / BCRC 22969 / CBS 8797 / CCRC 22969 / KCTC 17520 / NBRC 10181 / NCYC 3082</strain>
    </source>
</reference>
<evidence type="ECO:0000313" key="3">
    <source>
        <dbReference type="Proteomes" id="UP000006310"/>
    </source>
</evidence>